<proteinExistence type="predicted"/>
<feature type="domain" description="GAF" evidence="2">
    <location>
        <begin position="65"/>
        <end position="204"/>
    </location>
</feature>
<dbReference type="Pfam" id="PF13185">
    <property type="entry name" value="GAF_2"/>
    <property type="match status" value="2"/>
</dbReference>
<dbReference type="SMART" id="SM00065">
    <property type="entry name" value="GAF"/>
    <property type="match status" value="2"/>
</dbReference>
<protein>
    <submittedName>
        <fullName evidence="3">GAF domain-containing protein</fullName>
    </submittedName>
</protein>
<evidence type="ECO:0000259" key="2">
    <source>
        <dbReference type="SMART" id="SM00065"/>
    </source>
</evidence>
<feature type="region of interest" description="Disordered" evidence="1">
    <location>
        <begin position="442"/>
        <end position="463"/>
    </location>
</feature>
<feature type="domain" description="GAF" evidence="2">
    <location>
        <begin position="226"/>
        <end position="376"/>
    </location>
</feature>
<evidence type="ECO:0000256" key="1">
    <source>
        <dbReference type="SAM" id="MobiDB-lite"/>
    </source>
</evidence>
<dbReference type="Gene3D" id="3.30.450.40">
    <property type="match status" value="2"/>
</dbReference>
<dbReference type="Proteomes" id="UP001199469">
    <property type="component" value="Unassembled WGS sequence"/>
</dbReference>
<organism evidence="3 4">
    <name type="scientific">Actinomycetospora endophytica</name>
    <dbReference type="NCBI Taxonomy" id="2291215"/>
    <lineage>
        <taxon>Bacteria</taxon>
        <taxon>Bacillati</taxon>
        <taxon>Actinomycetota</taxon>
        <taxon>Actinomycetes</taxon>
        <taxon>Pseudonocardiales</taxon>
        <taxon>Pseudonocardiaceae</taxon>
        <taxon>Actinomycetospora</taxon>
    </lineage>
</organism>
<keyword evidence="4" id="KW-1185">Reference proteome</keyword>
<evidence type="ECO:0000313" key="4">
    <source>
        <dbReference type="Proteomes" id="UP001199469"/>
    </source>
</evidence>
<sequence>MDVSAGPSSSGPPEVPAGLAFPGAVRLELDDLLDQVIARASELKSVQGRLRKLLASTHHIAQRLDPDELRRRVVDSARGLVDARHAALGIVDGTRASFVHTGLRDEEVAALAELATGDGVLRPLIADSHPLRLRRLADGPHSALPSGSFLGVPLRVGRGVYGHLYLVDKQGAEEFSRDDEELLTTLAGAAGVAVENALLLDGARRRARWQAAAADLSRRLLAGSLDPPSGLRHLLDEALVLSDGDGAVLTTVDDRDPTWIAVPCATGALVELEDRRFPLDGTITDAALTTGRAIVISAVPEDRRATQLAEVAPAVGSALAMRLSDGIAGDGTHAVLVLVRDAGRRSFDDDDVDLVEGLAAQASATLAVARSRADREALRRVEDRESLVADLNTRVLQRLLRVGTALSSAASAAQPPTRDRVLAQVDELDDLVRELRRAVWQAPGRDAAGADVPGGQAPPARLP</sequence>
<dbReference type="RefSeq" id="WP_230737349.1">
    <property type="nucleotide sequence ID" value="NZ_JAJNDB010000004.1"/>
</dbReference>
<reference evidence="3 4" key="1">
    <citation type="submission" date="2021-11" db="EMBL/GenBank/DDBJ databases">
        <title>Draft genome sequence of Actinomycetospora sp. SF1 isolated from the rhizosphere soil.</title>
        <authorList>
            <person name="Duangmal K."/>
            <person name="Chantavorakit T."/>
        </authorList>
    </citation>
    <scope>NUCLEOTIDE SEQUENCE [LARGE SCALE GENOMIC DNA]</scope>
    <source>
        <strain evidence="3 4">TBRC 5722</strain>
    </source>
</reference>
<dbReference type="InterPro" id="IPR003018">
    <property type="entry name" value="GAF"/>
</dbReference>
<evidence type="ECO:0000313" key="3">
    <source>
        <dbReference type="EMBL" id="MCD2195832.1"/>
    </source>
</evidence>
<dbReference type="InterPro" id="IPR029016">
    <property type="entry name" value="GAF-like_dom_sf"/>
</dbReference>
<comment type="caution">
    <text evidence="3">The sequence shown here is derived from an EMBL/GenBank/DDBJ whole genome shotgun (WGS) entry which is preliminary data.</text>
</comment>
<accession>A0ABS8PD49</accession>
<name>A0ABS8PD49_9PSEU</name>
<gene>
    <name evidence="3" type="ORF">LQ327_20885</name>
</gene>
<dbReference type="EMBL" id="JAJNDB010000004">
    <property type="protein sequence ID" value="MCD2195832.1"/>
    <property type="molecule type" value="Genomic_DNA"/>
</dbReference>
<dbReference type="SUPFAM" id="SSF55781">
    <property type="entry name" value="GAF domain-like"/>
    <property type="match status" value="2"/>
</dbReference>